<evidence type="ECO:0000313" key="3">
    <source>
        <dbReference type="Proteomes" id="UP001221366"/>
    </source>
</evidence>
<feature type="domain" description="Amidohydrolase 3" evidence="1">
    <location>
        <begin position="395"/>
        <end position="490"/>
    </location>
</feature>
<dbReference type="Proteomes" id="UP001221366">
    <property type="component" value="Unassembled WGS sequence"/>
</dbReference>
<comment type="caution">
    <text evidence="2">The sequence shown here is derived from an EMBL/GenBank/DDBJ whole genome shotgun (WGS) entry which is preliminary data.</text>
</comment>
<dbReference type="PANTHER" id="PTHR11647">
    <property type="entry name" value="HYDRANTOINASE/DIHYDROPYRIMIDINASE FAMILY MEMBER"/>
    <property type="match status" value="1"/>
</dbReference>
<dbReference type="PROSITE" id="PS51257">
    <property type="entry name" value="PROKAR_LIPOPROTEIN"/>
    <property type="match status" value="1"/>
</dbReference>
<proteinExistence type="predicted"/>
<dbReference type="Pfam" id="PF07969">
    <property type="entry name" value="Amidohydro_3"/>
    <property type="match status" value="1"/>
</dbReference>
<dbReference type="InterPro" id="IPR050378">
    <property type="entry name" value="Metallo-dep_Hydrolases_sf"/>
</dbReference>
<evidence type="ECO:0000259" key="1">
    <source>
        <dbReference type="Pfam" id="PF07969"/>
    </source>
</evidence>
<sequence>MLSRFFSFYFLTLLLLSCEHTQKTDDITYDLWIKNANVVDGMGSKSYRAHVLVLDDEIAKIEKDTKQEFLAQEQVDATNSVLTPGFIDTHAHGDPIEDPEFKNFLAMGVTTIALGQDGYSPREKDLSGWMQKVDSVNSGVNIAMFVGHNTIRQLSGVNYEEVPSEEGLAEMKRLLNNAFEVGVFGMTSGLEYNPGSFSKKEELEELAKVVGKRGGLIMSHMRNEDDTEVEQSIRELLSQGKYCPVHVSHIKSVYGKGEERGREILKLLDSAKTEGVQVTADLYPYTASYTGIAIVFPDWAKKPHDFDEVVANRKSELQKFLRNKIAQRNGPQATLIGSGEFAGKNLQEISKELNKPFEDVLIEDIGPYGASGAYFIMDETLQRTLVQSNLVNICSDGSPTMRHPRGYGSFPKVIENYVNKDGLFTLEEAIYKMTGLAAKTMGLQKRGVIQEGFKADLLLFAPADIKATATFENPHQLAEGFDEVWVNGKRAIKNAQFSDERFGKILRKEVSQK</sequence>
<protein>
    <submittedName>
        <fullName evidence="2">Amidohydrolase family protein</fullName>
    </submittedName>
</protein>
<dbReference type="EMBL" id="JARFVB010000004">
    <property type="protein sequence ID" value="MDF0716122.1"/>
    <property type="molecule type" value="Genomic_DNA"/>
</dbReference>
<dbReference type="InterPro" id="IPR032466">
    <property type="entry name" value="Metal_Hydrolase"/>
</dbReference>
<dbReference type="SUPFAM" id="SSF51556">
    <property type="entry name" value="Metallo-dependent hydrolases"/>
    <property type="match status" value="1"/>
</dbReference>
<dbReference type="SUPFAM" id="SSF51338">
    <property type="entry name" value="Composite domain of metallo-dependent hydrolases"/>
    <property type="match status" value="1"/>
</dbReference>
<accession>A0ABT5XY57</accession>
<dbReference type="InterPro" id="IPR013108">
    <property type="entry name" value="Amidohydro_3"/>
</dbReference>
<gene>
    <name evidence="2" type="ORF">PY092_08195</name>
</gene>
<keyword evidence="3" id="KW-1185">Reference proteome</keyword>
<dbReference type="Gene3D" id="3.30.1490.130">
    <property type="entry name" value="D-aminoacylase. Domain 3"/>
    <property type="match status" value="1"/>
</dbReference>
<dbReference type="InterPro" id="IPR011059">
    <property type="entry name" value="Metal-dep_hydrolase_composite"/>
</dbReference>
<dbReference type="Gene3D" id="2.30.40.10">
    <property type="entry name" value="Urease, subunit C, domain 1"/>
    <property type="match status" value="1"/>
</dbReference>
<dbReference type="RefSeq" id="WP_275615367.1">
    <property type="nucleotide sequence ID" value="NZ_JARFVB010000004.1"/>
</dbReference>
<reference evidence="2 3" key="1">
    <citation type="submission" date="2023-03" db="EMBL/GenBank/DDBJ databases">
        <title>Muricauda XX sp. nov. and Muricauda XXX sp. nov., two novel species isolated from Okinawa Trough.</title>
        <authorList>
            <person name="Cao W."/>
            <person name="Deng X."/>
        </authorList>
    </citation>
    <scope>NUCLEOTIDE SEQUENCE [LARGE SCALE GENOMIC DNA]</scope>
    <source>
        <strain evidence="2 3">334s03</strain>
    </source>
</reference>
<organism evidence="2 3">
    <name type="scientific">Flagellimonas yonaguniensis</name>
    <dbReference type="NCBI Taxonomy" id="3031325"/>
    <lineage>
        <taxon>Bacteria</taxon>
        <taxon>Pseudomonadati</taxon>
        <taxon>Bacteroidota</taxon>
        <taxon>Flavobacteriia</taxon>
        <taxon>Flavobacteriales</taxon>
        <taxon>Flavobacteriaceae</taxon>
        <taxon>Flagellimonas</taxon>
    </lineage>
</organism>
<dbReference type="InterPro" id="IPR023100">
    <property type="entry name" value="D-aminoacylase_insert_dom_sf"/>
</dbReference>
<dbReference type="Gene3D" id="3.20.20.140">
    <property type="entry name" value="Metal-dependent hydrolases"/>
    <property type="match status" value="1"/>
</dbReference>
<evidence type="ECO:0000313" key="2">
    <source>
        <dbReference type="EMBL" id="MDF0716122.1"/>
    </source>
</evidence>
<name>A0ABT5XY57_9FLAO</name>
<dbReference type="PANTHER" id="PTHR11647:SF1">
    <property type="entry name" value="COLLAPSIN RESPONSE MEDIATOR PROTEIN"/>
    <property type="match status" value="1"/>
</dbReference>